<protein>
    <recommendedName>
        <fullName evidence="2">HNH nuclease domain-containing protein</fullName>
    </recommendedName>
</protein>
<gene>
    <name evidence="3" type="ORF">AWC12_00525</name>
</gene>
<feature type="region of interest" description="Disordered" evidence="1">
    <location>
        <begin position="274"/>
        <end position="342"/>
    </location>
</feature>
<dbReference type="EMBL" id="LQPC01000045">
    <property type="protein sequence ID" value="ORV84954.1"/>
    <property type="molecule type" value="Genomic_DNA"/>
</dbReference>
<comment type="caution">
    <text evidence="3">The sequence shown here is derived from an EMBL/GenBank/DDBJ whole genome shotgun (WGS) entry which is preliminary data.</text>
</comment>
<evidence type="ECO:0000313" key="3">
    <source>
        <dbReference type="EMBL" id="ORV84954.1"/>
    </source>
</evidence>
<feature type="region of interest" description="Disordered" evidence="1">
    <location>
        <begin position="539"/>
        <end position="573"/>
    </location>
</feature>
<feature type="compositionally biased region" description="Low complexity" evidence="1">
    <location>
        <begin position="330"/>
        <end position="342"/>
    </location>
</feature>
<evidence type="ECO:0000259" key="2">
    <source>
        <dbReference type="SMART" id="SM00507"/>
    </source>
</evidence>
<dbReference type="InterPro" id="IPR003615">
    <property type="entry name" value="HNH_nuc"/>
</dbReference>
<evidence type="ECO:0000256" key="1">
    <source>
        <dbReference type="SAM" id="MobiDB-lite"/>
    </source>
</evidence>
<organism evidence="3 4">
    <name type="scientific">Mycolicibacterium iranicum</name>
    <name type="common">Mycobacterium iranicum</name>
    <dbReference type="NCBI Taxonomy" id="912594"/>
    <lineage>
        <taxon>Bacteria</taxon>
        <taxon>Bacillati</taxon>
        <taxon>Actinomycetota</taxon>
        <taxon>Actinomycetes</taxon>
        <taxon>Mycobacteriales</taxon>
        <taxon>Mycobacteriaceae</taxon>
        <taxon>Mycolicibacterium</taxon>
    </lineage>
</organism>
<sequence length="573" mass="61458">MFDGSVPEPGQLAGLTAAELIDAATATARAENAACARKLAVMAEHFLRRTALAPEDRLTWWVDPDAAVTAELAAAHHITAGLALHQAYRAVVLRERLPKVGALFLAGLISDLLVRAIVNRTAFLLDTDLIAAVDADLAAEILGWGPLSVKKTDAAIDSIVERHDPDGVHRSRPDSLDRTVEFGQPGDAPGYSTIFARLFAGDTAAGQRTVTAMAYSVCDADPRTLDERRTDAFSALMHGITTLACLCGTSDCHAAANPRPLRDITVFAITDQTTRTGKPAPATEEVAAAEPQPDAPSEAPPQAPSEEASSEEASSEDVAEDATEAEPATDEQAAAARSSRGASTTVARSRAGYLFGSGFMPATLFAAMLERGSTVRALVHPGQAGPECGRFPSRALAAFVRCRDLTCRFPGCDKPATEADIDHTVAHPVGPTHASNLKCLCRFHHLLKTYWGGPNGWRDRQHPDGTIVWTAPSGHTYTTHPGSRLLFPMLCLPTATLWSGDPPQVPDSAHKNDMMPRRTRPRAQTRAAYIAAQRLRNRTERLTHNALDNGEVPPPDYDFTTDPREYGNDPPPF</sequence>
<accession>A0A1X1WEH4</accession>
<evidence type="ECO:0000313" key="4">
    <source>
        <dbReference type="Proteomes" id="UP000193622"/>
    </source>
</evidence>
<feature type="region of interest" description="Disordered" evidence="1">
    <location>
        <begin position="502"/>
        <end position="524"/>
    </location>
</feature>
<dbReference type="AlphaFoldDB" id="A0A1X1WEH4"/>
<dbReference type="Proteomes" id="UP000193622">
    <property type="component" value="Unassembled WGS sequence"/>
</dbReference>
<dbReference type="InterPro" id="IPR003870">
    <property type="entry name" value="DUF222"/>
</dbReference>
<name>A0A1X1WEH4_MYCIR</name>
<feature type="domain" description="HNH nuclease" evidence="2">
    <location>
        <begin position="395"/>
        <end position="446"/>
    </location>
</feature>
<dbReference type="Pfam" id="PF02720">
    <property type="entry name" value="DUF222"/>
    <property type="match status" value="1"/>
</dbReference>
<dbReference type="RefSeq" id="WP_085176779.1">
    <property type="nucleotide sequence ID" value="NZ_LQPC01000045.1"/>
</dbReference>
<proteinExistence type="predicted"/>
<feature type="compositionally biased region" description="Acidic residues" evidence="1">
    <location>
        <begin position="308"/>
        <end position="329"/>
    </location>
</feature>
<feature type="compositionally biased region" description="Low complexity" evidence="1">
    <location>
        <begin position="279"/>
        <end position="297"/>
    </location>
</feature>
<dbReference type="SMART" id="SM00507">
    <property type="entry name" value="HNHc"/>
    <property type="match status" value="1"/>
</dbReference>
<dbReference type="CDD" id="cd00085">
    <property type="entry name" value="HNHc"/>
    <property type="match status" value="1"/>
</dbReference>
<reference evidence="3 4" key="1">
    <citation type="submission" date="2016-01" db="EMBL/GenBank/DDBJ databases">
        <title>The new phylogeny of the genus Mycobacterium.</title>
        <authorList>
            <person name="Tarcisio F."/>
            <person name="Conor M."/>
            <person name="Antonella G."/>
            <person name="Elisabetta G."/>
            <person name="Giulia F.S."/>
            <person name="Sara T."/>
            <person name="Anna F."/>
            <person name="Clotilde B."/>
            <person name="Roberto B."/>
            <person name="Veronica D.S."/>
            <person name="Fabio R."/>
            <person name="Monica P."/>
            <person name="Olivier J."/>
            <person name="Enrico T."/>
            <person name="Nicola S."/>
        </authorList>
    </citation>
    <scope>NUCLEOTIDE SEQUENCE [LARGE SCALE GENOMIC DNA]</scope>
    <source>
        <strain evidence="3 4">DSM 45541</strain>
    </source>
</reference>